<dbReference type="InterPro" id="IPR007115">
    <property type="entry name" value="6-PTP_synth/QueD"/>
</dbReference>
<protein>
    <recommendedName>
        <fullName evidence="4">6-pyruvoyltetrahydropterin synthase</fullName>
        <ecNumber evidence="4">4.2.3.12</ecNumber>
    </recommendedName>
</protein>
<keyword evidence="6" id="KW-0862">Zinc</keyword>
<dbReference type="GO" id="GO:0006729">
    <property type="term" value="P:tetrahydrobiopterin biosynthetic process"/>
    <property type="evidence" value="ECO:0007669"/>
    <property type="project" value="UniProtKB-UniPathway"/>
</dbReference>
<reference evidence="9" key="2">
    <citation type="submission" date="2025-08" db="UniProtKB">
        <authorList>
            <consortium name="Ensembl"/>
        </authorList>
    </citation>
    <scope>IDENTIFICATION</scope>
</reference>
<dbReference type="Pfam" id="PF01242">
    <property type="entry name" value="PTPS"/>
    <property type="match status" value="1"/>
</dbReference>
<keyword evidence="10" id="KW-1185">Reference proteome</keyword>
<dbReference type="GO" id="GO:0003874">
    <property type="term" value="F:6-pyruvoyltetrahydropterin synthase activity"/>
    <property type="evidence" value="ECO:0007669"/>
    <property type="project" value="UniProtKB-EC"/>
</dbReference>
<dbReference type="GeneTree" id="ENSGT01070000254095"/>
<evidence type="ECO:0000256" key="4">
    <source>
        <dbReference type="ARBA" id="ARBA00013100"/>
    </source>
</evidence>
<evidence type="ECO:0000256" key="8">
    <source>
        <dbReference type="ARBA" id="ARBA00023239"/>
    </source>
</evidence>
<dbReference type="UniPathway" id="UPA00849">
    <property type="reaction ID" value="UER00819"/>
</dbReference>
<comment type="similarity">
    <text evidence="3">Belongs to the PTPS family.</text>
</comment>
<proteinExistence type="inferred from homology"/>
<evidence type="ECO:0000256" key="2">
    <source>
        <dbReference type="ARBA" id="ARBA00005126"/>
    </source>
</evidence>
<dbReference type="PANTHER" id="PTHR12589:SF7">
    <property type="entry name" value="6-PYRUVOYL TETRAHYDROBIOPTERIN SYNTHASE"/>
    <property type="match status" value="1"/>
</dbReference>
<organism evidence="9 10">
    <name type="scientific">Anolis carolinensis</name>
    <name type="common">Green anole</name>
    <name type="synonym">American chameleon</name>
    <dbReference type="NCBI Taxonomy" id="28377"/>
    <lineage>
        <taxon>Eukaryota</taxon>
        <taxon>Metazoa</taxon>
        <taxon>Chordata</taxon>
        <taxon>Craniata</taxon>
        <taxon>Vertebrata</taxon>
        <taxon>Euteleostomi</taxon>
        <taxon>Lepidosauria</taxon>
        <taxon>Squamata</taxon>
        <taxon>Bifurcata</taxon>
        <taxon>Unidentata</taxon>
        <taxon>Episquamata</taxon>
        <taxon>Toxicofera</taxon>
        <taxon>Iguania</taxon>
        <taxon>Dactyloidae</taxon>
        <taxon>Anolis</taxon>
    </lineage>
</organism>
<evidence type="ECO:0000256" key="5">
    <source>
        <dbReference type="ARBA" id="ARBA00022723"/>
    </source>
</evidence>
<keyword evidence="7" id="KW-0783">Tetrahydrobiopterin biosynthesis</keyword>
<dbReference type="Gene3D" id="3.30.479.10">
    <property type="entry name" value="6-pyruvoyl tetrahydropterin synthase/QueD"/>
    <property type="match status" value="1"/>
</dbReference>
<dbReference type="EC" id="4.2.3.12" evidence="4"/>
<accession>A0A803T9Q1</accession>
<reference evidence="9" key="3">
    <citation type="submission" date="2025-09" db="UniProtKB">
        <authorList>
            <consortium name="Ensembl"/>
        </authorList>
    </citation>
    <scope>IDENTIFICATION</scope>
</reference>
<name>A0A803T9Q1_ANOCA</name>
<evidence type="ECO:0000313" key="9">
    <source>
        <dbReference type="Ensembl" id="ENSACAP00000031941.1"/>
    </source>
</evidence>
<keyword evidence="5" id="KW-0479">Metal-binding</keyword>
<dbReference type="AlphaFoldDB" id="A0A803T9Q1"/>
<sequence>MLDEQYEDTVEFRLTDLRLSDLPYYPTCPISQPLDKKDLDEDVPYFANVVSTTENIAMFIWENLQKYLSPNKLHKIKLYESETVSVTYKGGAPLAFAAGDQHELPE</sequence>
<dbReference type="SUPFAM" id="SSF55620">
    <property type="entry name" value="Tetrahydrobiopterin biosynthesis enzymes-like"/>
    <property type="match status" value="1"/>
</dbReference>
<comment type="cofactor">
    <cofactor evidence="1">
        <name>Zn(2+)</name>
        <dbReference type="ChEBI" id="CHEBI:29105"/>
    </cofactor>
</comment>
<dbReference type="PANTHER" id="PTHR12589">
    <property type="entry name" value="PYRUVOYL TETRAHYDROBIOPTERIN SYNTHASE"/>
    <property type="match status" value="1"/>
</dbReference>
<evidence type="ECO:0000256" key="3">
    <source>
        <dbReference type="ARBA" id="ARBA00009164"/>
    </source>
</evidence>
<evidence type="ECO:0000313" key="10">
    <source>
        <dbReference type="Proteomes" id="UP000001646"/>
    </source>
</evidence>
<reference evidence="9" key="1">
    <citation type="submission" date="2009-12" db="EMBL/GenBank/DDBJ databases">
        <title>The Genome Sequence of Anolis carolinensis (Green Anole Lizard).</title>
        <authorList>
            <consortium name="The Genome Sequencing Platform"/>
            <person name="Di Palma F."/>
            <person name="Alfoldi J."/>
            <person name="Heiman D."/>
            <person name="Young S."/>
            <person name="Grabherr M."/>
            <person name="Johnson J."/>
            <person name="Lander E.S."/>
            <person name="Lindblad-Toh K."/>
        </authorList>
    </citation>
    <scope>NUCLEOTIDE SEQUENCE [LARGE SCALE GENOMIC DNA]</scope>
    <source>
        <strain evidence="9">JBL SC #1</strain>
    </source>
</reference>
<dbReference type="InParanoid" id="A0A803T9Q1"/>
<evidence type="ECO:0000256" key="7">
    <source>
        <dbReference type="ARBA" id="ARBA00023007"/>
    </source>
</evidence>
<evidence type="ECO:0000256" key="1">
    <source>
        <dbReference type="ARBA" id="ARBA00001947"/>
    </source>
</evidence>
<evidence type="ECO:0000256" key="6">
    <source>
        <dbReference type="ARBA" id="ARBA00022833"/>
    </source>
</evidence>
<dbReference type="Proteomes" id="UP000001646">
    <property type="component" value="Unplaced"/>
</dbReference>
<keyword evidence="8" id="KW-0456">Lyase</keyword>
<comment type="pathway">
    <text evidence="2">Cofactor biosynthesis; tetrahydrobiopterin biosynthesis; tetrahydrobiopterin from 7,8-dihydroneopterin triphosphate: step 1/3.</text>
</comment>
<dbReference type="InterPro" id="IPR038418">
    <property type="entry name" value="6-PTP_synth/QueD_sf"/>
</dbReference>
<dbReference type="GO" id="GO:0046872">
    <property type="term" value="F:metal ion binding"/>
    <property type="evidence" value="ECO:0007669"/>
    <property type="project" value="UniProtKB-KW"/>
</dbReference>
<dbReference type="Ensembl" id="ENSACAT00000046506.1">
    <property type="protein sequence ID" value="ENSACAP00000031941.1"/>
    <property type="gene ID" value="ENSACAG00000040318.1"/>
</dbReference>